<evidence type="ECO:0000313" key="2">
    <source>
        <dbReference type="Proteomes" id="UP001241377"/>
    </source>
</evidence>
<organism evidence="1 2">
    <name type="scientific">Naganishia cerealis</name>
    <dbReference type="NCBI Taxonomy" id="610337"/>
    <lineage>
        <taxon>Eukaryota</taxon>
        <taxon>Fungi</taxon>
        <taxon>Dikarya</taxon>
        <taxon>Basidiomycota</taxon>
        <taxon>Agaricomycotina</taxon>
        <taxon>Tremellomycetes</taxon>
        <taxon>Filobasidiales</taxon>
        <taxon>Filobasidiaceae</taxon>
        <taxon>Naganishia</taxon>
    </lineage>
</organism>
<protein>
    <submittedName>
        <fullName evidence="1">Uncharacterized protein</fullName>
    </submittedName>
</protein>
<comment type="caution">
    <text evidence="1">The sequence shown here is derived from an EMBL/GenBank/DDBJ whole genome shotgun (WGS) entry which is preliminary data.</text>
</comment>
<evidence type="ECO:0000313" key="1">
    <source>
        <dbReference type="EMBL" id="KAJ9113930.1"/>
    </source>
</evidence>
<sequence length="276" mass="30980">MLRALRSVRQTYLRVNQVPLISPSQALAFATTARFHSDVNMDHVPCPPSKSGPQPSERSDAQAPAGNEVASNTANITSSGEKLQVTSHNQYKTPRLRRENLSPSPLVQFQKWLGEAMNPPAAESEATTGDTIKLEAVHEPEAMTICTSLPNGIPSARVVLLKQVDAKGFVFYTNYQSRKSRELDANPYASIAFYWREQSRSVRVVGKAEKVSRKESEEYFASRPRGSQIGAWASRQSEEVEDEKQVEQWVEEIEDRFRDQPVPCPPQWGGWRIIPL</sequence>
<name>A0ACC2WRJ4_9TREE</name>
<keyword evidence="2" id="KW-1185">Reference proteome</keyword>
<proteinExistence type="predicted"/>
<dbReference type="EMBL" id="JASBWR010000001">
    <property type="protein sequence ID" value="KAJ9113930.1"/>
    <property type="molecule type" value="Genomic_DNA"/>
</dbReference>
<accession>A0ACC2WRJ4</accession>
<reference evidence="1" key="1">
    <citation type="submission" date="2023-04" db="EMBL/GenBank/DDBJ databases">
        <title>Draft Genome sequencing of Naganishia species isolated from polar environments using Oxford Nanopore Technology.</title>
        <authorList>
            <person name="Leo P."/>
            <person name="Venkateswaran K."/>
        </authorList>
    </citation>
    <scope>NUCLEOTIDE SEQUENCE</scope>
    <source>
        <strain evidence="1">MNA-CCFEE 5261</strain>
    </source>
</reference>
<dbReference type="Proteomes" id="UP001241377">
    <property type="component" value="Unassembled WGS sequence"/>
</dbReference>
<gene>
    <name evidence="1" type="ORF">QFC19_000125</name>
</gene>